<evidence type="ECO:0000313" key="1">
    <source>
        <dbReference type="EMBL" id="KAH9365040.1"/>
    </source>
</evidence>
<name>A0A9J6FRZ5_HAELO</name>
<dbReference type="OrthoDB" id="6430111at2759"/>
<dbReference type="EMBL" id="JABSTR010000003">
    <property type="protein sequence ID" value="KAH9365040.1"/>
    <property type="molecule type" value="Genomic_DNA"/>
</dbReference>
<comment type="caution">
    <text evidence="1">The sequence shown here is derived from an EMBL/GenBank/DDBJ whole genome shotgun (WGS) entry which is preliminary data.</text>
</comment>
<gene>
    <name evidence="1" type="ORF">HPB48_013532</name>
</gene>
<proteinExistence type="predicted"/>
<accession>A0A9J6FRZ5</accession>
<dbReference type="Proteomes" id="UP000821853">
    <property type="component" value="Unassembled WGS sequence"/>
</dbReference>
<reference evidence="1 2" key="1">
    <citation type="journal article" date="2020" name="Cell">
        <title>Large-Scale Comparative Analyses of Tick Genomes Elucidate Their Genetic Diversity and Vector Capacities.</title>
        <authorList>
            <consortium name="Tick Genome and Microbiome Consortium (TIGMIC)"/>
            <person name="Jia N."/>
            <person name="Wang J."/>
            <person name="Shi W."/>
            <person name="Du L."/>
            <person name="Sun Y."/>
            <person name="Zhan W."/>
            <person name="Jiang J.F."/>
            <person name="Wang Q."/>
            <person name="Zhang B."/>
            <person name="Ji P."/>
            <person name="Bell-Sakyi L."/>
            <person name="Cui X.M."/>
            <person name="Yuan T.T."/>
            <person name="Jiang B.G."/>
            <person name="Yang W.F."/>
            <person name="Lam T.T."/>
            <person name="Chang Q.C."/>
            <person name="Ding S.J."/>
            <person name="Wang X.J."/>
            <person name="Zhu J.G."/>
            <person name="Ruan X.D."/>
            <person name="Zhao L."/>
            <person name="Wei J.T."/>
            <person name="Ye R.Z."/>
            <person name="Que T.C."/>
            <person name="Du C.H."/>
            <person name="Zhou Y.H."/>
            <person name="Cheng J.X."/>
            <person name="Dai P.F."/>
            <person name="Guo W.B."/>
            <person name="Han X.H."/>
            <person name="Huang E.J."/>
            <person name="Li L.F."/>
            <person name="Wei W."/>
            <person name="Gao Y.C."/>
            <person name="Liu J.Z."/>
            <person name="Shao H.Z."/>
            <person name="Wang X."/>
            <person name="Wang C.C."/>
            <person name="Yang T.C."/>
            <person name="Huo Q.B."/>
            <person name="Li W."/>
            <person name="Chen H.Y."/>
            <person name="Chen S.E."/>
            <person name="Zhou L.G."/>
            <person name="Ni X.B."/>
            <person name="Tian J.H."/>
            <person name="Sheng Y."/>
            <person name="Liu T."/>
            <person name="Pan Y.S."/>
            <person name="Xia L.Y."/>
            <person name="Li J."/>
            <person name="Zhao F."/>
            <person name="Cao W.C."/>
        </authorList>
    </citation>
    <scope>NUCLEOTIDE SEQUENCE [LARGE SCALE GENOMIC DNA]</scope>
    <source>
        <strain evidence="1">HaeL-2018</strain>
    </source>
</reference>
<sequence>MGEKEAVVNSRPLTFVERSINKPKVITPAHFIIGKRLTSLPTVSAQLCEQNPLQKVGKSGNTANNC</sequence>
<organism evidence="1 2">
    <name type="scientific">Haemaphysalis longicornis</name>
    <name type="common">Bush tick</name>
    <dbReference type="NCBI Taxonomy" id="44386"/>
    <lineage>
        <taxon>Eukaryota</taxon>
        <taxon>Metazoa</taxon>
        <taxon>Ecdysozoa</taxon>
        <taxon>Arthropoda</taxon>
        <taxon>Chelicerata</taxon>
        <taxon>Arachnida</taxon>
        <taxon>Acari</taxon>
        <taxon>Parasitiformes</taxon>
        <taxon>Ixodida</taxon>
        <taxon>Ixodoidea</taxon>
        <taxon>Ixodidae</taxon>
        <taxon>Haemaphysalinae</taxon>
        <taxon>Haemaphysalis</taxon>
    </lineage>
</organism>
<keyword evidence="2" id="KW-1185">Reference proteome</keyword>
<dbReference type="AlphaFoldDB" id="A0A9J6FRZ5"/>
<evidence type="ECO:0000313" key="2">
    <source>
        <dbReference type="Proteomes" id="UP000821853"/>
    </source>
</evidence>
<protein>
    <submittedName>
        <fullName evidence="1">Uncharacterized protein</fullName>
    </submittedName>
</protein>
<dbReference type="VEuPathDB" id="VectorBase:HLOH_053458"/>